<dbReference type="Proteomes" id="UP000545493">
    <property type="component" value="Unassembled WGS sequence"/>
</dbReference>
<dbReference type="Pfam" id="PF13630">
    <property type="entry name" value="SdpI"/>
    <property type="match status" value="1"/>
</dbReference>
<name>A0A7X5ZSX4_9PSEU</name>
<keyword evidence="1" id="KW-1133">Transmembrane helix</keyword>
<keyword evidence="1" id="KW-0812">Transmembrane</keyword>
<evidence type="ECO:0008006" key="4">
    <source>
        <dbReference type="Google" id="ProtNLM"/>
    </source>
</evidence>
<dbReference type="AlphaFoldDB" id="A0A7X5ZSX4"/>
<feature type="transmembrane region" description="Helical" evidence="1">
    <location>
        <begin position="82"/>
        <end position="102"/>
    </location>
</feature>
<proteinExistence type="predicted"/>
<dbReference type="RefSeq" id="WP_167176481.1">
    <property type="nucleotide sequence ID" value="NZ_JAAOYM010000002.1"/>
</dbReference>
<keyword evidence="1" id="KW-0472">Membrane</keyword>
<organism evidence="2 3">
    <name type="scientific">Saccharomonospora amisosensis</name>
    <dbReference type="NCBI Taxonomy" id="1128677"/>
    <lineage>
        <taxon>Bacteria</taxon>
        <taxon>Bacillati</taxon>
        <taxon>Actinomycetota</taxon>
        <taxon>Actinomycetes</taxon>
        <taxon>Pseudonocardiales</taxon>
        <taxon>Pseudonocardiaceae</taxon>
        <taxon>Saccharomonospora</taxon>
    </lineage>
</organism>
<accession>A0A7X5ZSX4</accession>
<reference evidence="2 3" key="1">
    <citation type="submission" date="2020-03" db="EMBL/GenBank/DDBJ databases">
        <title>Sequencing the genomes of 1000 actinobacteria strains.</title>
        <authorList>
            <person name="Klenk H.-P."/>
        </authorList>
    </citation>
    <scope>NUCLEOTIDE SEQUENCE [LARGE SCALE GENOMIC DNA]</scope>
    <source>
        <strain evidence="2 3">DSM 45685</strain>
    </source>
</reference>
<evidence type="ECO:0000313" key="3">
    <source>
        <dbReference type="Proteomes" id="UP000545493"/>
    </source>
</evidence>
<sequence>MFVLALIPALLGLLVGWGGLLGWRERLPLERGAGVRTRATLRSDEAFRIANKVAAVPTMAAGAVGVLAAAAGLAMPSLLGTVIAAVVGLLGMFVLVAGGGLLGHRAAEAVPAPSAPAGCGGCGCGGGGCSTLAGGAEAP</sequence>
<protein>
    <recommendedName>
        <fullName evidence="4">SdpI/YhfL protein family protein</fullName>
    </recommendedName>
</protein>
<keyword evidence="3" id="KW-1185">Reference proteome</keyword>
<evidence type="ECO:0000256" key="1">
    <source>
        <dbReference type="SAM" id="Phobius"/>
    </source>
</evidence>
<dbReference type="EMBL" id="JAAOYM010000002">
    <property type="protein sequence ID" value="NIJ14363.1"/>
    <property type="molecule type" value="Genomic_DNA"/>
</dbReference>
<evidence type="ECO:0000313" key="2">
    <source>
        <dbReference type="EMBL" id="NIJ14363.1"/>
    </source>
</evidence>
<feature type="transmembrane region" description="Helical" evidence="1">
    <location>
        <begin position="54"/>
        <end position="75"/>
    </location>
</feature>
<comment type="caution">
    <text evidence="2">The sequence shown here is derived from an EMBL/GenBank/DDBJ whole genome shotgun (WGS) entry which is preliminary data.</text>
</comment>
<dbReference type="InterPro" id="IPR025962">
    <property type="entry name" value="SdpI/YhfL"/>
</dbReference>
<gene>
    <name evidence="2" type="ORF">FHU38_004764</name>
</gene>